<dbReference type="RefSeq" id="WP_270044801.1">
    <property type="nucleotide sequence ID" value="NZ_JAPDOD010000048.1"/>
</dbReference>
<dbReference type="PANTHER" id="PTHR10851:SF0">
    <property type="entry name" value="PYRIDOXINE-5'-PHOSPHATE OXIDASE"/>
    <property type="match status" value="1"/>
</dbReference>
<keyword evidence="3 7" id="KW-0285">Flavoprotein</keyword>
<keyword evidence="6 7" id="KW-0664">Pyridoxine biosynthesis</keyword>
<accession>A0A9X3S6X4</accession>
<dbReference type="SUPFAM" id="SSF50475">
    <property type="entry name" value="FMN-binding split barrel"/>
    <property type="match status" value="1"/>
</dbReference>
<evidence type="ECO:0000313" key="11">
    <source>
        <dbReference type="EMBL" id="MDA0165541.1"/>
    </source>
</evidence>
<dbReference type="Pfam" id="PF01243">
    <property type="entry name" value="PNPOx_N"/>
    <property type="match status" value="1"/>
</dbReference>
<dbReference type="Gene3D" id="2.30.110.10">
    <property type="entry name" value="Electron Transport, Fmn-binding Protein, Chain A"/>
    <property type="match status" value="1"/>
</dbReference>
<feature type="binding site" evidence="7">
    <location>
        <position position="106"/>
    </location>
    <ligand>
        <name>substrate</name>
    </ligand>
</feature>
<evidence type="ECO:0000259" key="9">
    <source>
        <dbReference type="Pfam" id="PF01243"/>
    </source>
</evidence>
<feature type="domain" description="Pyridoxamine 5'-phosphate oxidase N-terminal" evidence="9">
    <location>
        <begin position="15"/>
        <end position="139"/>
    </location>
</feature>
<comment type="catalytic activity">
    <reaction evidence="7">
        <text>pyridoxine 5'-phosphate + O2 = pyridoxal 5'-phosphate + H2O2</text>
        <dbReference type="Rhea" id="RHEA:15149"/>
        <dbReference type="ChEBI" id="CHEBI:15379"/>
        <dbReference type="ChEBI" id="CHEBI:16240"/>
        <dbReference type="ChEBI" id="CHEBI:58589"/>
        <dbReference type="ChEBI" id="CHEBI:597326"/>
        <dbReference type="EC" id="1.4.3.5"/>
    </reaction>
</comment>
<comment type="pathway">
    <text evidence="7">Cofactor metabolism; pyridoxal 5'-phosphate salvage; pyridoxal 5'-phosphate from pyridoxamine 5'-phosphate: step 1/1.</text>
</comment>
<feature type="binding site" evidence="7 8">
    <location>
        <position position="84"/>
    </location>
    <ligand>
        <name>FMN</name>
        <dbReference type="ChEBI" id="CHEBI:58210"/>
    </ligand>
</feature>
<comment type="pathway">
    <text evidence="7">Cofactor metabolism; pyridoxal 5'-phosphate salvage; pyridoxal 5'-phosphate from pyridoxine 5'-phosphate: step 1/1.</text>
</comment>
<feature type="binding site" evidence="7">
    <location>
        <position position="45"/>
    </location>
    <ligand>
        <name>substrate</name>
    </ligand>
</feature>
<dbReference type="EMBL" id="JAPDOD010000048">
    <property type="protein sequence ID" value="MDA0165541.1"/>
    <property type="molecule type" value="Genomic_DNA"/>
</dbReference>
<keyword evidence="4 7" id="KW-0288">FMN</keyword>
<dbReference type="PIRSF" id="PIRSF000190">
    <property type="entry name" value="Pyd_amn-ph_oxd"/>
    <property type="match status" value="1"/>
</dbReference>
<evidence type="ECO:0000256" key="3">
    <source>
        <dbReference type="ARBA" id="ARBA00022630"/>
    </source>
</evidence>
<feature type="binding site" evidence="7 8">
    <location>
        <position position="62"/>
    </location>
    <ligand>
        <name>FMN</name>
        <dbReference type="ChEBI" id="CHEBI:58210"/>
    </ligand>
</feature>
<feature type="binding site" evidence="7 8">
    <location>
        <begin position="119"/>
        <end position="120"/>
    </location>
    <ligand>
        <name>FMN</name>
        <dbReference type="ChEBI" id="CHEBI:58210"/>
    </ligand>
</feature>
<dbReference type="FunFam" id="2.30.110.10:FF:000020">
    <property type="entry name" value="PNPO isoform 11"/>
    <property type="match status" value="1"/>
</dbReference>
<comment type="similarity">
    <text evidence="1 7">Belongs to the pyridoxamine 5'-phosphate oxidase family.</text>
</comment>
<dbReference type="NCBIfam" id="TIGR00558">
    <property type="entry name" value="pdxH"/>
    <property type="match status" value="1"/>
</dbReference>
<dbReference type="Proteomes" id="UP001149140">
    <property type="component" value="Unassembled WGS sequence"/>
</dbReference>
<dbReference type="InterPro" id="IPR019740">
    <property type="entry name" value="Pyridox_Oxase_CS"/>
</dbReference>
<evidence type="ECO:0000256" key="4">
    <source>
        <dbReference type="ARBA" id="ARBA00022643"/>
    </source>
</evidence>
<feature type="domain" description="Pyridoxine 5'-phosphate oxidase dimerisation C-terminal" evidence="10">
    <location>
        <begin position="150"/>
        <end position="190"/>
    </location>
</feature>
<dbReference type="EC" id="1.4.3.5" evidence="7"/>
<gene>
    <name evidence="7 11" type="primary">pdxH</name>
    <name evidence="11" type="ORF">OM076_35050</name>
</gene>
<organism evidence="11 12">
    <name type="scientific">Solirubrobacter ginsenosidimutans</name>
    <dbReference type="NCBI Taxonomy" id="490573"/>
    <lineage>
        <taxon>Bacteria</taxon>
        <taxon>Bacillati</taxon>
        <taxon>Actinomycetota</taxon>
        <taxon>Thermoleophilia</taxon>
        <taxon>Solirubrobacterales</taxon>
        <taxon>Solirubrobacteraceae</taxon>
        <taxon>Solirubrobacter</taxon>
    </lineage>
</organism>
<dbReference type="GO" id="GO:0010181">
    <property type="term" value="F:FMN binding"/>
    <property type="evidence" value="ECO:0007669"/>
    <property type="project" value="UniProtKB-UniRule"/>
</dbReference>
<feature type="binding site" evidence="7">
    <location>
        <position position="110"/>
    </location>
    <ligand>
        <name>substrate</name>
    </ligand>
</feature>
<comment type="function">
    <text evidence="7">Catalyzes the oxidation of either pyridoxine 5'-phosphate (PNP) or pyridoxamine 5'-phosphate (PMP) into pyridoxal 5'-phosphate (PLP).</text>
</comment>
<feature type="binding site" evidence="7 8">
    <location>
        <position position="173"/>
    </location>
    <ligand>
        <name>FMN</name>
        <dbReference type="ChEBI" id="CHEBI:58210"/>
    </ligand>
</feature>
<evidence type="ECO:0000259" key="10">
    <source>
        <dbReference type="Pfam" id="PF10590"/>
    </source>
</evidence>
<dbReference type="Pfam" id="PF10590">
    <property type="entry name" value="PNP_phzG_C"/>
    <property type="match status" value="1"/>
</dbReference>
<dbReference type="InterPro" id="IPR019576">
    <property type="entry name" value="Pyridoxamine_oxidase_dimer_C"/>
</dbReference>
<evidence type="ECO:0000313" key="12">
    <source>
        <dbReference type="Proteomes" id="UP001149140"/>
    </source>
</evidence>
<dbReference type="GO" id="GO:0008615">
    <property type="term" value="P:pyridoxine biosynthetic process"/>
    <property type="evidence" value="ECO:0007669"/>
    <property type="project" value="UniProtKB-UniRule"/>
</dbReference>
<comment type="cofactor">
    <cofactor evidence="7 8">
        <name>FMN</name>
        <dbReference type="ChEBI" id="CHEBI:58210"/>
    </cofactor>
    <text evidence="7 8">Binds 1 FMN per subunit.</text>
</comment>
<reference evidence="11" key="1">
    <citation type="submission" date="2022-10" db="EMBL/GenBank/DDBJ databases">
        <title>The WGS of Solirubrobacter ginsenosidimutans DSM 21036.</title>
        <authorList>
            <person name="Jiang Z."/>
        </authorList>
    </citation>
    <scope>NUCLEOTIDE SEQUENCE</scope>
    <source>
        <strain evidence="11">DSM 21036</strain>
    </source>
</reference>
<evidence type="ECO:0000256" key="6">
    <source>
        <dbReference type="ARBA" id="ARBA00023096"/>
    </source>
</evidence>
<proteinExistence type="inferred from homology"/>
<feature type="binding site" evidence="7 8">
    <location>
        <position position="163"/>
    </location>
    <ligand>
        <name>FMN</name>
        <dbReference type="ChEBI" id="CHEBI:58210"/>
    </ligand>
</feature>
<dbReference type="AlphaFoldDB" id="A0A9X3S6X4"/>
<name>A0A9X3S6X4_9ACTN</name>
<dbReference type="InterPro" id="IPR011576">
    <property type="entry name" value="Pyridox_Oxase_N"/>
</dbReference>
<evidence type="ECO:0000256" key="5">
    <source>
        <dbReference type="ARBA" id="ARBA00023002"/>
    </source>
</evidence>
<evidence type="ECO:0000256" key="8">
    <source>
        <dbReference type="PIRSR" id="PIRSR000190-2"/>
    </source>
</evidence>
<feature type="binding site" evidence="7">
    <location>
        <begin position="169"/>
        <end position="171"/>
    </location>
    <ligand>
        <name>substrate</name>
    </ligand>
</feature>
<keyword evidence="5 7" id="KW-0560">Oxidoreductase</keyword>
<dbReference type="HAMAP" id="MF_01629">
    <property type="entry name" value="PdxH"/>
    <property type="match status" value="1"/>
</dbReference>
<feature type="binding site" evidence="7">
    <location>
        <position position="102"/>
    </location>
    <ligand>
        <name>substrate</name>
    </ligand>
</feature>
<comment type="caution">
    <text evidence="11">The sequence shown here is derived from an EMBL/GenBank/DDBJ whole genome shotgun (WGS) entry which is preliminary data.</text>
</comment>
<dbReference type="PANTHER" id="PTHR10851">
    <property type="entry name" value="PYRIDOXINE-5-PHOSPHATE OXIDASE"/>
    <property type="match status" value="1"/>
</dbReference>
<feature type="binding site" evidence="7 8">
    <location>
        <begin position="55"/>
        <end position="56"/>
    </location>
    <ligand>
        <name>FMN</name>
        <dbReference type="ChEBI" id="CHEBI:58210"/>
    </ligand>
</feature>
<evidence type="ECO:0000256" key="7">
    <source>
        <dbReference type="HAMAP-Rule" id="MF_01629"/>
    </source>
</evidence>
<comment type="catalytic activity">
    <reaction evidence="7">
        <text>pyridoxamine 5'-phosphate + O2 + H2O = pyridoxal 5'-phosphate + H2O2 + NH4(+)</text>
        <dbReference type="Rhea" id="RHEA:15817"/>
        <dbReference type="ChEBI" id="CHEBI:15377"/>
        <dbReference type="ChEBI" id="CHEBI:15379"/>
        <dbReference type="ChEBI" id="CHEBI:16240"/>
        <dbReference type="ChEBI" id="CHEBI:28938"/>
        <dbReference type="ChEBI" id="CHEBI:58451"/>
        <dbReference type="ChEBI" id="CHEBI:597326"/>
        <dbReference type="EC" id="1.4.3.5"/>
    </reaction>
</comment>
<dbReference type="NCBIfam" id="NF004231">
    <property type="entry name" value="PRK05679.1"/>
    <property type="match status" value="1"/>
</dbReference>
<dbReference type="PROSITE" id="PS01064">
    <property type="entry name" value="PYRIDOX_OXIDASE"/>
    <property type="match status" value="1"/>
</dbReference>
<comment type="subunit">
    <text evidence="2 7">Homodimer.</text>
</comment>
<dbReference type="GO" id="GO:0004733">
    <property type="term" value="F:pyridoxamine phosphate oxidase activity"/>
    <property type="evidence" value="ECO:0007669"/>
    <property type="project" value="UniProtKB-UniRule"/>
</dbReference>
<evidence type="ECO:0000256" key="2">
    <source>
        <dbReference type="ARBA" id="ARBA00011738"/>
    </source>
</evidence>
<feature type="binding site" evidence="7 8">
    <location>
        <position position="61"/>
    </location>
    <ligand>
        <name>FMN</name>
        <dbReference type="ChEBI" id="CHEBI:58210"/>
    </ligand>
</feature>
<dbReference type="InterPro" id="IPR000659">
    <property type="entry name" value="Pyridox_Oxase"/>
</dbReference>
<protein>
    <recommendedName>
        <fullName evidence="7">Pyridoxine/pyridoxamine 5'-phosphate oxidase</fullName>
        <ecNumber evidence="7">1.4.3.5</ecNumber>
    </recommendedName>
    <alternativeName>
        <fullName evidence="7">PNP/PMP oxidase</fullName>
        <shortName evidence="7">PNPOx</shortName>
    </alternativeName>
    <alternativeName>
        <fullName evidence="7">Pyridoxal 5'-phosphate synthase</fullName>
    </alternativeName>
</protein>
<dbReference type="InterPro" id="IPR012349">
    <property type="entry name" value="Split_barrel_FMN-bd"/>
</dbReference>
<evidence type="ECO:0000256" key="1">
    <source>
        <dbReference type="ARBA" id="ARBA00007301"/>
    </source>
</evidence>
<feature type="binding site" evidence="7 8">
    <location>
        <begin position="40"/>
        <end position="45"/>
    </location>
    <ligand>
        <name>FMN</name>
        <dbReference type="ChEBI" id="CHEBI:58210"/>
    </ligand>
</feature>
<sequence length="190" mass="21341">MSEPLEQFRQWYEGAVAAGVVEPEAMALATADAGGMPSVRFVLLKGIDARGVEFFTNYESRKGRELIANPRAALAVLWKPLHRQVRLEGAVEVLSPEESDAYFVTRSRGSQLGAWASAQSEVIPDREWLEARLAEVDAQYPDSVPRPPHWGGFRLLPAVIEFWEGRANRLHDREAFRRVEGEWVASRLSP</sequence>
<keyword evidence="12" id="KW-1185">Reference proteome</keyword>